<evidence type="ECO:0000256" key="1">
    <source>
        <dbReference type="ARBA" id="ARBA00022614"/>
    </source>
</evidence>
<proteinExistence type="predicted"/>
<dbReference type="Proteomes" id="UP001057375">
    <property type="component" value="Unassembled WGS sequence"/>
</dbReference>
<dbReference type="EMBL" id="BQXS01011724">
    <property type="protein sequence ID" value="GKT16047.1"/>
    <property type="molecule type" value="Genomic_DNA"/>
</dbReference>
<dbReference type="SUPFAM" id="SSF52047">
    <property type="entry name" value="RNI-like"/>
    <property type="match status" value="1"/>
</dbReference>
<evidence type="ECO:0000256" key="2">
    <source>
        <dbReference type="ARBA" id="ARBA00022737"/>
    </source>
</evidence>
<dbReference type="SUPFAM" id="SSF52058">
    <property type="entry name" value="L domain-like"/>
    <property type="match status" value="1"/>
</dbReference>
<protein>
    <submittedName>
        <fullName evidence="3">Acidic leucine-rich nuclear phosphoprotein 32 like protein</fullName>
    </submittedName>
</protein>
<dbReference type="Pfam" id="PF13516">
    <property type="entry name" value="LRR_6"/>
    <property type="match status" value="2"/>
</dbReference>
<keyword evidence="4" id="KW-1185">Reference proteome</keyword>
<keyword evidence="1" id="KW-0433">Leucine-rich repeat</keyword>
<dbReference type="PANTHER" id="PTHR45617">
    <property type="entry name" value="LEUCINE RICH REPEAT FAMILY PROTEIN"/>
    <property type="match status" value="1"/>
</dbReference>
<reference evidence="3" key="1">
    <citation type="submission" date="2022-03" db="EMBL/GenBank/DDBJ databases">
        <title>Draft genome sequence of Aduncisulcus paluster, a free-living microaerophilic Fornicata.</title>
        <authorList>
            <person name="Yuyama I."/>
            <person name="Kume K."/>
            <person name="Tamura T."/>
            <person name="Inagaki Y."/>
            <person name="Hashimoto T."/>
        </authorList>
    </citation>
    <scope>NUCLEOTIDE SEQUENCE</scope>
    <source>
        <strain evidence="3">NY0171</strain>
    </source>
</reference>
<dbReference type="Gene3D" id="3.80.10.10">
    <property type="entry name" value="Ribonuclease Inhibitor"/>
    <property type="match status" value="3"/>
</dbReference>
<name>A0ABQ5JWJ9_9EUKA</name>
<organism evidence="3 4">
    <name type="scientific">Aduncisulcus paluster</name>
    <dbReference type="NCBI Taxonomy" id="2918883"/>
    <lineage>
        <taxon>Eukaryota</taxon>
        <taxon>Metamonada</taxon>
        <taxon>Carpediemonas-like organisms</taxon>
        <taxon>Aduncisulcus</taxon>
    </lineage>
</organism>
<feature type="non-terminal residue" evidence="3">
    <location>
        <position position="1"/>
    </location>
</feature>
<accession>A0ABQ5JWJ9</accession>
<keyword evidence="2" id="KW-0677">Repeat</keyword>
<evidence type="ECO:0000313" key="4">
    <source>
        <dbReference type="Proteomes" id="UP001057375"/>
    </source>
</evidence>
<dbReference type="InterPro" id="IPR001611">
    <property type="entry name" value="Leu-rich_rpt"/>
</dbReference>
<dbReference type="InterPro" id="IPR032675">
    <property type="entry name" value="LRR_dom_sf"/>
</dbReference>
<gene>
    <name evidence="3" type="ORF">ADUPG1_010841</name>
</gene>
<feature type="non-terminal residue" evidence="3">
    <location>
        <position position="799"/>
    </location>
</feature>
<evidence type="ECO:0000313" key="3">
    <source>
        <dbReference type="EMBL" id="GKT16047.1"/>
    </source>
</evidence>
<sequence>SGCGLSAISDVLDLTPIASGDSTTDQFKLTSLDLSNNSISDVSVLITSSMFPDDTDAVLTTLDISDNNICDIEGIVSQLQTEFPTLSTLTYSDQTCHCSASVSSSDHQVCREVYPDRWAVECWNGYYLDKASGACFEVCASGSELDTSSGTPPYSCITAASDVDDSIRLQVCERHTNMMAVLEVGDSSITCGCRSVWYGDDCDQLYSVHIPDKLFRGKVCDAIGNSDPLCDVTDFEMAGINENFYSYNSHIMSFEGAQYLINICRFYGANTYITSVYPISLLEQLPILCFDQTSTTYNAYIYDFNSLFTLSRLFILYIYGNEQIYDISVSFRNVGLYQMYIAHTSNSEFIPLCRSEDDNDYWTFITTVFPTHYSTDKEMYYIPNSCPLNSNPGNSTYNCDTSNASCPSIVLNEVYNSVDGVNEKQCAFIAKEGSSGECYTVHDDEIRAYLSESTNGCLTAGAAESNDVISVATLRSSLTCSSLDLSDIVTYGSISDMNEISTLQGLEYATSLTSLTLDGYDLSGDINSNAEYDKLVVQILAKAVTYPPIDSGLRILSASGCGLSAISDVLDLTPIASGDSTTDQFKLTSLDLSNNSISDVSVLITESIFPTNVLSSLEISANNICDIDAVVSALNEHFTVLSSSNIFSSGQSSCPCTDIYPLSFSKHRTCRKTSAGVYRVECWNGYYWDKNSSTCIEATTDNDKLRCQVCERNGTVPTVYMDSSEILCGICGLGYHGDSCEYVDIPDSNLRSALCLAVTNPSAHDSSCDDLTVADMATVTSVSTSTVDSFEGLQHAVNL</sequence>
<dbReference type="PROSITE" id="PS51450">
    <property type="entry name" value="LRR"/>
    <property type="match status" value="3"/>
</dbReference>
<comment type="caution">
    <text evidence="3">The sequence shown here is derived from an EMBL/GenBank/DDBJ whole genome shotgun (WGS) entry which is preliminary data.</text>
</comment>